<dbReference type="AlphaFoldDB" id="A0A6J7EIQ7"/>
<evidence type="ECO:0000313" key="9">
    <source>
        <dbReference type="EMBL" id="CAB4881568.1"/>
    </source>
</evidence>
<dbReference type="PANTHER" id="PTHR47959:SF13">
    <property type="entry name" value="ATP-DEPENDENT RNA HELICASE RHLE"/>
    <property type="match status" value="1"/>
</dbReference>
<evidence type="ECO:0000256" key="4">
    <source>
        <dbReference type="ARBA" id="ARBA00022840"/>
    </source>
</evidence>
<dbReference type="PROSITE" id="PS51195">
    <property type="entry name" value="Q_MOTIF"/>
    <property type="match status" value="1"/>
</dbReference>
<sequence length="620" mass="67359">MPTHAIKTFADLGVPDALVERLEHEGIVEAFPIQAATLPDSLQGRDVLGRGQTGSGKTLAFALALINTLLEAPSPRESLSPRALILLPTRELAQQVADVIAPLAKVTRLRISTVYGGVGYGPQINALRNGVDIVIACPGRLEDLIENGQCRLDAVQVTVLDEADHMADLGFLPAVKRLLDLTPEGGQRLLFSATLDNGVDQIVRKYLNNPVTHAVDPKDSDMPVMEHHLFSVSGGDKAEVVRQLVSGNGRTVAFTRTKHGAKNLTRRLNESGIPSVELHGDLSQAVRTKNLAKFSGGRVRVLVATDVAARGIHVDDVALVLHVDPPAEHKAYVHRSGRTARAGATGIVVTLSTPQQHGSVKSLMKLAGIKAVMRPVKPGHEAIEQITGPRAELIHTPIVDEPVARNRSSRERESRDRRPPSRGASRPSRDGARPVRSERSERPVRSERSERPVRSERSERPVRSERSERPVRSERSDRPVRSERSDRPVRSERSDRPVRSERSDRPVRSERSDRPTRTQRDDSASPRTRGPKKSPHAGSAPKAKKPHRKGASSRVTAAGDRDEARPVRAAGAKPSRSKKTGVASSARTKSTSSRSSGPKAGAKKAARPKSRAAKRPTRAH</sequence>
<dbReference type="GO" id="GO:0016787">
    <property type="term" value="F:hydrolase activity"/>
    <property type="evidence" value="ECO:0007669"/>
    <property type="project" value="UniProtKB-KW"/>
</dbReference>
<dbReference type="CDD" id="cd00268">
    <property type="entry name" value="DEADc"/>
    <property type="match status" value="1"/>
</dbReference>
<evidence type="ECO:0000256" key="1">
    <source>
        <dbReference type="ARBA" id="ARBA00022741"/>
    </source>
</evidence>
<accession>A0A6J7EIQ7</accession>
<dbReference type="SMART" id="SM00487">
    <property type="entry name" value="DEXDc"/>
    <property type="match status" value="1"/>
</dbReference>
<dbReference type="GO" id="GO:0003676">
    <property type="term" value="F:nucleic acid binding"/>
    <property type="evidence" value="ECO:0007669"/>
    <property type="project" value="InterPro"/>
</dbReference>
<dbReference type="Pfam" id="PF00271">
    <property type="entry name" value="Helicase_C"/>
    <property type="match status" value="1"/>
</dbReference>
<dbReference type="PROSITE" id="PS51194">
    <property type="entry name" value="HELICASE_CTER"/>
    <property type="match status" value="1"/>
</dbReference>
<dbReference type="InterPro" id="IPR014001">
    <property type="entry name" value="Helicase_ATP-bd"/>
</dbReference>
<dbReference type="InterPro" id="IPR027417">
    <property type="entry name" value="P-loop_NTPase"/>
</dbReference>
<dbReference type="Pfam" id="PF00270">
    <property type="entry name" value="DEAD"/>
    <property type="match status" value="1"/>
</dbReference>
<dbReference type="InterPro" id="IPR044742">
    <property type="entry name" value="DEAD/DEAH_RhlB"/>
</dbReference>
<proteinExistence type="predicted"/>
<evidence type="ECO:0000259" key="6">
    <source>
        <dbReference type="PROSITE" id="PS51192"/>
    </source>
</evidence>
<feature type="compositionally biased region" description="Basic and acidic residues" evidence="5">
    <location>
        <begin position="427"/>
        <end position="524"/>
    </location>
</feature>
<dbReference type="CDD" id="cd18787">
    <property type="entry name" value="SF2_C_DEAD"/>
    <property type="match status" value="1"/>
</dbReference>
<dbReference type="InterPro" id="IPR001650">
    <property type="entry name" value="Helicase_C-like"/>
</dbReference>
<keyword evidence="1" id="KW-0547">Nucleotide-binding</keyword>
<evidence type="ECO:0000259" key="8">
    <source>
        <dbReference type="PROSITE" id="PS51195"/>
    </source>
</evidence>
<dbReference type="InterPro" id="IPR014014">
    <property type="entry name" value="RNA_helicase_DEAD_Q_motif"/>
</dbReference>
<feature type="domain" description="Helicase C-terminal" evidence="7">
    <location>
        <begin position="240"/>
        <end position="384"/>
    </location>
</feature>
<feature type="compositionally biased region" description="Basic and acidic residues" evidence="5">
    <location>
        <begin position="402"/>
        <end position="419"/>
    </location>
</feature>
<dbReference type="InterPro" id="IPR011545">
    <property type="entry name" value="DEAD/DEAH_box_helicase_dom"/>
</dbReference>
<keyword evidence="2" id="KW-0378">Hydrolase</keyword>
<dbReference type="GO" id="GO:0005524">
    <property type="term" value="F:ATP binding"/>
    <property type="evidence" value="ECO:0007669"/>
    <property type="project" value="UniProtKB-KW"/>
</dbReference>
<gene>
    <name evidence="9" type="ORF">UFOPK3401_01489</name>
</gene>
<evidence type="ECO:0000256" key="2">
    <source>
        <dbReference type="ARBA" id="ARBA00022801"/>
    </source>
</evidence>
<dbReference type="SUPFAM" id="SSF52540">
    <property type="entry name" value="P-loop containing nucleoside triphosphate hydrolases"/>
    <property type="match status" value="1"/>
</dbReference>
<dbReference type="InterPro" id="IPR050079">
    <property type="entry name" value="DEAD_box_RNA_helicase"/>
</dbReference>
<feature type="region of interest" description="Disordered" evidence="5">
    <location>
        <begin position="385"/>
        <end position="620"/>
    </location>
</feature>
<name>A0A6J7EIQ7_9ZZZZ</name>
<feature type="domain" description="Helicase ATP-binding" evidence="6">
    <location>
        <begin position="38"/>
        <end position="213"/>
    </location>
</feature>
<organism evidence="9">
    <name type="scientific">freshwater metagenome</name>
    <dbReference type="NCBI Taxonomy" id="449393"/>
    <lineage>
        <taxon>unclassified sequences</taxon>
        <taxon>metagenomes</taxon>
        <taxon>ecological metagenomes</taxon>
    </lineage>
</organism>
<feature type="compositionally biased region" description="Low complexity" evidence="5">
    <location>
        <begin position="583"/>
        <end position="600"/>
    </location>
</feature>
<keyword evidence="3" id="KW-0347">Helicase</keyword>
<feature type="domain" description="DEAD-box RNA helicase Q" evidence="8">
    <location>
        <begin position="7"/>
        <end position="35"/>
    </location>
</feature>
<dbReference type="EMBL" id="CAFBLM010000113">
    <property type="protein sequence ID" value="CAB4881568.1"/>
    <property type="molecule type" value="Genomic_DNA"/>
</dbReference>
<feature type="compositionally biased region" description="Basic residues" evidence="5">
    <location>
        <begin position="542"/>
        <end position="551"/>
    </location>
</feature>
<evidence type="ECO:0000256" key="3">
    <source>
        <dbReference type="ARBA" id="ARBA00022806"/>
    </source>
</evidence>
<dbReference type="Gene3D" id="3.40.50.300">
    <property type="entry name" value="P-loop containing nucleotide triphosphate hydrolases"/>
    <property type="match status" value="2"/>
</dbReference>
<keyword evidence="4" id="KW-0067">ATP-binding</keyword>
<feature type="compositionally biased region" description="Basic residues" evidence="5">
    <location>
        <begin position="601"/>
        <end position="620"/>
    </location>
</feature>
<protein>
    <submittedName>
        <fullName evidence="9">Unannotated protein</fullName>
    </submittedName>
</protein>
<dbReference type="SMART" id="SM00490">
    <property type="entry name" value="HELICc"/>
    <property type="match status" value="1"/>
</dbReference>
<dbReference type="GO" id="GO:0005829">
    <property type="term" value="C:cytosol"/>
    <property type="evidence" value="ECO:0007669"/>
    <property type="project" value="TreeGrafter"/>
</dbReference>
<dbReference type="GO" id="GO:0003724">
    <property type="term" value="F:RNA helicase activity"/>
    <property type="evidence" value="ECO:0007669"/>
    <property type="project" value="InterPro"/>
</dbReference>
<evidence type="ECO:0000259" key="7">
    <source>
        <dbReference type="PROSITE" id="PS51194"/>
    </source>
</evidence>
<reference evidence="9" key="1">
    <citation type="submission" date="2020-05" db="EMBL/GenBank/DDBJ databases">
        <authorList>
            <person name="Chiriac C."/>
            <person name="Salcher M."/>
            <person name="Ghai R."/>
            <person name="Kavagutti S V."/>
        </authorList>
    </citation>
    <scope>NUCLEOTIDE SEQUENCE</scope>
</reference>
<evidence type="ECO:0000256" key="5">
    <source>
        <dbReference type="SAM" id="MobiDB-lite"/>
    </source>
</evidence>
<dbReference type="PANTHER" id="PTHR47959">
    <property type="entry name" value="ATP-DEPENDENT RNA HELICASE RHLE-RELATED"/>
    <property type="match status" value="1"/>
</dbReference>
<dbReference type="PROSITE" id="PS51192">
    <property type="entry name" value="HELICASE_ATP_BIND_1"/>
    <property type="match status" value="1"/>
</dbReference>